<evidence type="ECO:0000313" key="1">
    <source>
        <dbReference type="EMBL" id="CAG9854420.1"/>
    </source>
</evidence>
<gene>
    <name evidence="1" type="ORF">PHYEVI_LOCUS882</name>
</gene>
<accession>A0A9N9XJN2</accession>
<evidence type="ECO:0000313" key="2">
    <source>
        <dbReference type="Proteomes" id="UP001153712"/>
    </source>
</evidence>
<keyword evidence="2" id="KW-1185">Reference proteome</keyword>
<dbReference type="AlphaFoldDB" id="A0A9N9XJN2"/>
<protein>
    <submittedName>
        <fullName evidence="1">Uncharacterized protein</fullName>
    </submittedName>
</protein>
<sequence>MNSFDELKDESFQEMEIVFHDVGENEDIELEKLKLENSDSDETITESVKEKFVYARRGPVRTRRKRRKHIHKPIKPIAKFKKHELTDLVNSVKYRRIENEKQKECKKCLSQMHPKVRSHWTLPGQIIKAVNECLLTRNWNALTYMLIELINLTCDVYKPIIRHVFSIMDKLHPVIIENNLQGAYKRIKKFHQVILDDTTVV</sequence>
<reference evidence="1" key="1">
    <citation type="submission" date="2022-01" db="EMBL/GenBank/DDBJ databases">
        <authorList>
            <person name="King R."/>
        </authorList>
    </citation>
    <scope>NUCLEOTIDE SEQUENCE</scope>
</reference>
<organism evidence="1 2">
    <name type="scientific">Phyllotreta striolata</name>
    <name type="common">Striped flea beetle</name>
    <name type="synonym">Crioceris striolata</name>
    <dbReference type="NCBI Taxonomy" id="444603"/>
    <lineage>
        <taxon>Eukaryota</taxon>
        <taxon>Metazoa</taxon>
        <taxon>Ecdysozoa</taxon>
        <taxon>Arthropoda</taxon>
        <taxon>Hexapoda</taxon>
        <taxon>Insecta</taxon>
        <taxon>Pterygota</taxon>
        <taxon>Neoptera</taxon>
        <taxon>Endopterygota</taxon>
        <taxon>Coleoptera</taxon>
        <taxon>Polyphaga</taxon>
        <taxon>Cucujiformia</taxon>
        <taxon>Chrysomeloidea</taxon>
        <taxon>Chrysomelidae</taxon>
        <taxon>Galerucinae</taxon>
        <taxon>Alticini</taxon>
        <taxon>Phyllotreta</taxon>
    </lineage>
</organism>
<name>A0A9N9XJN2_PHYSR</name>
<dbReference type="Proteomes" id="UP001153712">
    <property type="component" value="Chromosome 1"/>
</dbReference>
<proteinExistence type="predicted"/>
<dbReference type="EMBL" id="OU900094">
    <property type="protein sequence ID" value="CAG9854420.1"/>
    <property type="molecule type" value="Genomic_DNA"/>
</dbReference>
<dbReference type="OrthoDB" id="6774666at2759"/>